<sequence>MIVRALAIALLCAVLIPAHADEPKPRGIQFQRDLPNIPGKKIVTVVVEYPPGGKTPSHRHAPSAFIYAYVLSGSIRSKVDDGPARVYEEGEDFFEEPGAHHVVSENASKTRPAKMLAVFIVNAGEPLTTMDPK</sequence>
<dbReference type="InterPro" id="IPR011051">
    <property type="entry name" value="RmlC_Cupin_sf"/>
</dbReference>
<dbReference type="CDD" id="cd02234">
    <property type="entry name" value="cupin_BLR7677-like"/>
    <property type="match status" value="1"/>
</dbReference>
<dbReference type="Proteomes" id="UP000501534">
    <property type="component" value="Chromosome"/>
</dbReference>
<dbReference type="PANTHER" id="PTHR38599">
    <property type="entry name" value="CUPIN DOMAIN PROTEIN (AFU_ORTHOLOGUE AFUA_3G13620)"/>
    <property type="match status" value="1"/>
</dbReference>
<dbReference type="InterPro" id="IPR014710">
    <property type="entry name" value="RmlC-like_jellyroll"/>
</dbReference>
<keyword evidence="1" id="KW-0732">Signal</keyword>
<accession>A0A6M4GSR6</accession>
<dbReference type="SUPFAM" id="SSF51182">
    <property type="entry name" value="RmlC-like cupins"/>
    <property type="match status" value="1"/>
</dbReference>
<name>A0A6M4GSR6_9PROT</name>
<evidence type="ECO:0000259" key="2">
    <source>
        <dbReference type="Pfam" id="PF07883"/>
    </source>
</evidence>
<reference evidence="3 4" key="1">
    <citation type="submission" date="2020-04" db="EMBL/GenBank/DDBJ databases">
        <title>Usitatibacter rugosus gen. nov., sp. nov. and Usitatibacter palustris sp. nov., novel members of Usitatibacteraceae fam. nov. within the order Nitrosomonadales isolated from soil.</title>
        <authorList>
            <person name="Huber K.J."/>
            <person name="Neumann-Schaal M."/>
            <person name="Geppert A."/>
            <person name="Luckner M."/>
            <person name="Wanner G."/>
            <person name="Overmann J."/>
        </authorList>
    </citation>
    <scope>NUCLEOTIDE SEQUENCE [LARGE SCALE GENOMIC DNA]</scope>
    <source>
        <strain evidence="3 4">0125_3</strain>
    </source>
</reference>
<feature type="signal peptide" evidence="1">
    <location>
        <begin position="1"/>
        <end position="20"/>
    </location>
</feature>
<dbReference type="KEGG" id="uru:DSM104443_00558"/>
<feature type="domain" description="Cupin type-2" evidence="2">
    <location>
        <begin position="46"/>
        <end position="119"/>
    </location>
</feature>
<proteinExistence type="predicted"/>
<dbReference type="RefSeq" id="WP_171089281.1">
    <property type="nucleotide sequence ID" value="NZ_CP053069.1"/>
</dbReference>
<gene>
    <name evidence="3" type="ORF">DSM104443_00558</name>
</gene>
<dbReference type="Gene3D" id="2.60.120.10">
    <property type="entry name" value="Jelly Rolls"/>
    <property type="match status" value="1"/>
</dbReference>
<dbReference type="PANTHER" id="PTHR38599:SF1">
    <property type="entry name" value="CUPIN DOMAIN PROTEIN (AFU_ORTHOLOGUE AFUA_3G13620)"/>
    <property type="match status" value="1"/>
</dbReference>
<evidence type="ECO:0000256" key="1">
    <source>
        <dbReference type="SAM" id="SignalP"/>
    </source>
</evidence>
<dbReference type="AlphaFoldDB" id="A0A6M4GSR6"/>
<organism evidence="3 4">
    <name type="scientific">Usitatibacter rugosus</name>
    <dbReference type="NCBI Taxonomy" id="2732067"/>
    <lineage>
        <taxon>Bacteria</taxon>
        <taxon>Pseudomonadati</taxon>
        <taxon>Pseudomonadota</taxon>
        <taxon>Betaproteobacteria</taxon>
        <taxon>Nitrosomonadales</taxon>
        <taxon>Usitatibacteraceae</taxon>
        <taxon>Usitatibacter</taxon>
    </lineage>
</organism>
<keyword evidence="4" id="KW-1185">Reference proteome</keyword>
<evidence type="ECO:0000313" key="3">
    <source>
        <dbReference type="EMBL" id="QJR09514.1"/>
    </source>
</evidence>
<evidence type="ECO:0000313" key="4">
    <source>
        <dbReference type="Proteomes" id="UP000501534"/>
    </source>
</evidence>
<dbReference type="Pfam" id="PF07883">
    <property type="entry name" value="Cupin_2"/>
    <property type="match status" value="1"/>
</dbReference>
<feature type="chain" id="PRO_5026844470" description="Cupin type-2 domain-containing protein" evidence="1">
    <location>
        <begin position="21"/>
        <end position="133"/>
    </location>
</feature>
<dbReference type="EMBL" id="CP053069">
    <property type="protein sequence ID" value="QJR09514.1"/>
    <property type="molecule type" value="Genomic_DNA"/>
</dbReference>
<protein>
    <recommendedName>
        <fullName evidence="2">Cupin type-2 domain-containing protein</fullName>
    </recommendedName>
</protein>
<dbReference type="InterPro" id="IPR013096">
    <property type="entry name" value="Cupin_2"/>
</dbReference>